<feature type="domain" description="RNA polymerase sigma factor 70 region 4 type 2" evidence="1">
    <location>
        <begin position="141"/>
        <end position="176"/>
    </location>
</feature>
<dbReference type="Pfam" id="PF08281">
    <property type="entry name" value="Sigma70_r4_2"/>
    <property type="match status" value="1"/>
</dbReference>
<evidence type="ECO:0000313" key="3">
    <source>
        <dbReference type="Proteomes" id="UP000199459"/>
    </source>
</evidence>
<name>A0A1H8GH55_9PROT</name>
<dbReference type="Gene3D" id="1.10.10.10">
    <property type="entry name" value="Winged helix-like DNA-binding domain superfamily/Winged helix DNA-binding domain"/>
    <property type="match status" value="1"/>
</dbReference>
<dbReference type="Proteomes" id="UP000199459">
    <property type="component" value="Unassembled WGS sequence"/>
</dbReference>
<accession>A0A1H8GH55</accession>
<dbReference type="InterPro" id="IPR013249">
    <property type="entry name" value="RNA_pol_sigma70_r4_t2"/>
</dbReference>
<evidence type="ECO:0000259" key="1">
    <source>
        <dbReference type="Pfam" id="PF08281"/>
    </source>
</evidence>
<gene>
    <name evidence="2" type="ORF">SAMN05216325_11814</name>
</gene>
<dbReference type="AlphaFoldDB" id="A0A1H8GH55"/>
<proteinExistence type="predicted"/>
<organism evidence="2 3">
    <name type="scientific">Nitrosomonas marina</name>
    <dbReference type="NCBI Taxonomy" id="917"/>
    <lineage>
        <taxon>Bacteria</taxon>
        <taxon>Pseudomonadati</taxon>
        <taxon>Pseudomonadota</taxon>
        <taxon>Betaproteobacteria</taxon>
        <taxon>Nitrosomonadales</taxon>
        <taxon>Nitrosomonadaceae</taxon>
        <taxon>Nitrosomonas</taxon>
    </lineage>
</organism>
<dbReference type="SUPFAM" id="SSF88946">
    <property type="entry name" value="Sigma2 domain of RNA polymerase sigma factors"/>
    <property type="match status" value="1"/>
</dbReference>
<dbReference type="InterPro" id="IPR013324">
    <property type="entry name" value="RNA_pol_sigma_r3/r4-like"/>
</dbReference>
<protein>
    <submittedName>
        <fullName evidence="2">RNA polymerase sigma factor, sigma-70 family</fullName>
    </submittedName>
</protein>
<evidence type="ECO:0000313" key="2">
    <source>
        <dbReference type="EMBL" id="SEN43105.1"/>
    </source>
</evidence>
<dbReference type="GO" id="GO:0016987">
    <property type="term" value="F:sigma factor activity"/>
    <property type="evidence" value="ECO:0007669"/>
    <property type="project" value="InterPro"/>
</dbReference>
<dbReference type="InterPro" id="IPR013325">
    <property type="entry name" value="RNA_pol_sigma_r2"/>
</dbReference>
<dbReference type="OrthoDB" id="9797134at2"/>
<dbReference type="GO" id="GO:0006352">
    <property type="term" value="P:DNA-templated transcription initiation"/>
    <property type="evidence" value="ECO:0007669"/>
    <property type="project" value="InterPro"/>
</dbReference>
<sequence>MTRSAQFLAVPLKLTGKQSGIVQTTRAGESIGERVIFDYIDTARRIAFEVYRDTGYRLDLYELRQETVLALVEAYRKGGDPATFEKYAVMRMYGRARDYARSQLGSHGIGKRTHKLAEHVDITECYDIPDGVDPVNVCAARQLLEIIDQLPDRVRRIIWAVHVDDREYGDIAEKLGYANGSGAWKAQRKAVNKIKEML</sequence>
<reference evidence="2 3" key="1">
    <citation type="submission" date="2016-10" db="EMBL/GenBank/DDBJ databases">
        <authorList>
            <person name="de Groot N.N."/>
        </authorList>
    </citation>
    <scope>NUCLEOTIDE SEQUENCE [LARGE SCALE GENOMIC DNA]</scope>
    <source>
        <strain evidence="2 3">Nm22</strain>
    </source>
</reference>
<dbReference type="InterPro" id="IPR036388">
    <property type="entry name" value="WH-like_DNA-bd_sf"/>
</dbReference>
<dbReference type="RefSeq" id="WP_090633299.1">
    <property type="nucleotide sequence ID" value="NZ_FOCP01000018.1"/>
</dbReference>
<dbReference type="GO" id="GO:0003677">
    <property type="term" value="F:DNA binding"/>
    <property type="evidence" value="ECO:0007669"/>
    <property type="project" value="InterPro"/>
</dbReference>
<dbReference type="EMBL" id="FOCP01000018">
    <property type="protein sequence ID" value="SEN43105.1"/>
    <property type="molecule type" value="Genomic_DNA"/>
</dbReference>
<dbReference type="SUPFAM" id="SSF88659">
    <property type="entry name" value="Sigma3 and sigma4 domains of RNA polymerase sigma factors"/>
    <property type="match status" value="1"/>
</dbReference>